<dbReference type="Pfam" id="PF03308">
    <property type="entry name" value="MeaB"/>
    <property type="match status" value="1"/>
</dbReference>
<dbReference type="Proteomes" id="UP000190896">
    <property type="component" value="Unassembled WGS sequence"/>
</dbReference>
<sequence length="329" mass="35454">MSGQIEELAEQVLAGNRRVLSRAITLVESTRGDHREQATALLQRLSPHAGNSVRIGISGVPGVGKSTFIEALGMHILGKGRRLAVLAVDPTSALTGGSILGDKTRMEELSRQRGAFIRPSPAGSTLGGVARRTRETMLLCEAAGFDVVIVETVGVGQSKTAVADMTDMFLLLLLPGGGDDLQGIKRGIMELADLILVNKADGDMASAANLSASDYLHALKLLHPRTRNWKVPVKTCSALKGRGIPEAWELIGEYRNTLGESGELEERRATQAKAWMWSETAENLVAVLRDDDCLKQRIPKLEREVMEGRIPATLAAAELLELFLSKKSS</sequence>
<evidence type="ECO:0000256" key="1">
    <source>
        <dbReference type="ARBA" id="ARBA00009625"/>
    </source>
</evidence>
<dbReference type="GO" id="GO:0005525">
    <property type="term" value="F:GTP binding"/>
    <property type="evidence" value="ECO:0007669"/>
    <property type="project" value="InterPro"/>
</dbReference>
<comment type="similarity">
    <text evidence="1">Belongs to the SIMIBI class G3E GTPase family. ArgK/MeaB subfamily.</text>
</comment>
<gene>
    <name evidence="2" type="ORF">BOW51_00295</name>
</gene>
<dbReference type="SUPFAM" id="SSF52540">
    <property type="entry name" value="P-loop containing nucleoside triphosphate hydrolases"/>
    <property type="match status" value="1"/>
</dbReference>
<dbReference type="GO" id="GO:0016301">
    <property type="term" value="F:kinase activity"/>
    <property type="evidence" value="ECO:0007669"/>
    <property type="project" value="UniProtKB-KW"/>
</dbReference>
<dbReference type="CDD" id="cd03114">
    <property type="entry name" value="MMAA-like"/>
    <property type="match status" value="1"/>
</dbReference>
<dbReference type="RefSeq" id="WP_078485534.1">
    <property type="nucleotide sequence ID" value="NZ_MPRJ01000001.1"/>
</dbReference>
<dbReference type="Gene3D" id="3.40.50.300">
    <property type="entry name" value="P-loop containing nucleotide triphosphate hydrolases"/>
    <property type="match status" value="1"/>
</dbReference>
<keyword evidence="2" id="KW-0418">Kinase</keyword>
<dbReference type="Gene3D" id="1.10.287.130">
    <property type="match status" value="1"/>
</dbReference>
<name>A0A1T2KYH7_9GAMM</name>
<dbReference type="NCBIfam" id="TIGR00750">
    <property type="entry name" value="lao"/>
    <property type="match status" value="1"/>
</dbReference>
<dbReference type="GO" id="GO:0003924">
    <property type="term" value="F:GTPase activity"/>
    <property type="evidence" value="ECO:0007669"/>
    <property type="project" value="InterPro"/>
</dbReference>
<evidence type="ECO:0000313" key="3">
    <source>
        <dbReference type="Proteomes" id="UP000190896"/>
    </source>
</evidence>
<proteinExistence type="inferred from homology"/>
<accession>A0A1T2KYH7</accession>
<dbReference type="EMBL" id="MPRJ01000001">
    <property type="protein sequence ID" value="OOZ37883.1"/>
    <property type="molecule type" value="Genomic_DNA"/>
</dbReference>
<dbReference type="PANTHER" id="PTHR23408">
    <property type="entry name" value="METHYLMALONYL-COA MUTASE"/>
    <property type="match status" value="1"/>
</dbReference>
<dbReference type="InterPro" id="IPR005129">
    <property type="entry name" value="GTPase_ArgK"/>
</dbReference>
<reference evidence="2 3" key="1">
    <citation type="submission" date="2016-11" db="EMBL/GenBank/DDBJ databases">
        <title>Mixed transmission modes and dynamic genome evolution in an obligate animal-bacterial symbiosis.</title>
        <authorList>
            <person name="Russell S.L."/>
            <person name="Corbett-Detig R.B."/>
            <person name="Cavanaugh C.M."/>
        </authorList>
    </citation>
    <scope>NUCLEOTIDE SEQUENCE [LARGE SCALE GENOMIC DNA]</scope>
    <source>
        <strain evidence="2">Se-Cadez</strain>
    </source>
</reference>
<dbReference type="InterPro" id="IPR027417">
    <property type="entry name" value="P-loop_NTPase"/>
</dbReference>
<dbReference type="Gene3D" id="1.20.5.170">
    <property type="match status" value="1"/>
</dbReference>
<keyword evidence="2" id="KW-0808">Transferase</keyword>
<dbReference type="AlphaFoldDB" id="A0A1T2KYH7"/>
<protein>
    <submittedName>
        <fullName evidence="2">ATPase/protein kinase</fullName>
    </submittedName>
</protein>
<organism evidence="2 3">
    <name type="scientific">Solemya velesiana gill symbiont</name>
    <dbReference type="NCBI Taxonomy" id="1918948"/>
    <lineage>
        <taxon>Bacteria</taxon>
        <taxon>Pseudomonadati</taxon>
        <taxon>Pseudomonadota</taxon>
        <taxon>Gammaproteobacteria</taxon>
        <taxon>sulfur-oxidizing symbionts</taxon>
    </lineage>
</organism>
<dbReference type="OrthoDB" id="9778292at2"/>
<dbReference type="GO" id="GO:0005737">
    <property type="term" value="C:cytoplasm"/>
    <property type="evidence" value="ECO:0007669"/>
    <property type="project" value="TreeGrafter"/>
</dbReference>
<keyword evidence="3" id="KW-1185">Reference proteome</keyword>
<evidence type="ECO:0000313" key="2">
    <source>
        <dbReference type="EMBL" id="OOZ37883.1"/>
    </source>
</evidence>
<dbReference type="PANTHER" id="PTHR23408:SF3">
    <property type="entry name" value="METHYLMALONIC ACIDURIA TYPE A PROTEIN, MITOCHONDRIAL"/>
    <property type="match status" value="1"/>
</dbReference>
<comment type="caution">
    <text evidence="2">The sequence shown here is derived from an EMBL/GenBank/DDBJ whole genome shotgun (WGS) entry which is preliminary data.</text>
</comment>
<dbReference type="NCBIfam" id="NF006958">
    <property type="entry name" value="PRK09435.1"/>
    <property type="match status" value="1"/>
</dbReference>